<dbReference type="AlphaFoldDB" id="A0A518BUU1"/>
<evidence type="ECO:0000256" key="5">
    <source>
        <dbReference type="ARBA" id="ARBA00022989"/>
    </source>
</evidence>
<dbReference type="GO" id="GO:0015031">
    <property type="term" value="P:protein transport"/>
    <property type="evidence" value="ECO:0007669"/>
    <property type="project" value="UniProtKB-KW"/>
</dbReference>
<evidence type="ECO:0000313" key="9">
    <source>
        <dbReference type="EMBL" id="QDU70717.1"/>
    </source>
</evidence>
<dbReference type="GO" id="GO:0005886">
    <property type="term" value="C:plasma membrane"/>
    <property type="evidence" value="ECO:0007669"/>
    <property type="project" value="UniProtKB-SubCell"/>
</dbReference>
<evidence type="ECO:0000256" key="3">
    <source>
        <dbReference type="ARBA" id="ARBA00022475"/>
    </source>
</evidence>
<keyword evidence="10" id="KW-1185">Reference proteome</keyword>
<sequence>MKHHRQSRFARRSSVGSLPVALVDVVFLLLIYFVVALDITPDRAELDMPLPSPDPAAATPERLPVQPMRIEVVATAEGWGATVPGRLGYATDLVTFKLAVERLVFDPEARGPTGYVMSEDPVLLSMSDGLPWDLAVNLADAARQAGLRAVALDPEVLP</sequence>
<evidence type="ECO:0000256" key="8">
    <source>
        <dbReference type="SAM" id="Phobius"/>
    </source>
</evidence>
<dbReference type="EMBL" id="CP036280">
    <property type="protein sequence ID" value="QDU70717.1"/>
    <property type="molecule type" value="Genomic_DNA"/>
</dbReference>
<feature type="transmembrane region" description="Helical" evidence="8">
    <location>
        <begin position="20"/>
        <end position="39"/>
    </location>
</feature>
<dbReference type="RefSeq" id="WP_145444870.1">
    <property type="nucleotide sequence ID" value="NZ_CP036280.1"/>
</dbReference>
<protein>
    <submittedName>
        <fullName evidence="9">Biopolymer transport protein ExbD/TolR</fullName>
    </submittedName>
</protein>
<organism evidence="9 10">
    <name type="scientific">Mucisphaera calidilacus</name>
    <dbReference type="NCBI Taxonomy" id="2527982"/>
    <lineage>
        <taxon>Bacteria</taxon>
        <taxon>Pseudomonadati</taxon>
        <taxon>Planctomycetota</taxon>
        <taxon>Phycisphaerae</taxon>
        <taxon>Phycisphaerales</taxon>
        <taxon>Phycisphaeraceae</taxon>
        <taxon>Mucisphaera</taxon>
    </lineage>
</organism>
<keyword evidence="4 7" id="KW-0812">Transmembrane</keyword>
<dbReference type="KEGG" id="mcad:Pan265_05490"/>
<dbReference type="GO" id="GO:0022857">
    <property type="term" value="F:transmembrane transporter activity"/>
    <property type="evidence" value="ECO:0007669"/>
    <property type="project" value="InterPro"/>
</dbReference>
<dbReference type="InterPro" id="IPR003400">
    <property type="entry name" value="ExbD"/>
</dbReference>
<evidence type="ECO:0000256" key="4">
    <source>
        <dbReference type="ARBA" id="ARBA00022692"/>
    </source>
</evidence>
<dbReference type="Pfam" id="PF02472">
    <property type="entry name" value="ExbD"/>
    <property type="match status" value="1"/>
</dbReference>
<keyword evidence="7" id="KW-0653">Protein transport</keyword>
<evidence type="ECO:0000313" key="10">
    <source>
        <dbReference type="Proteomes" id="UP000320386"/>
    </source>
</evidence>
<proteinExistence type="inferred from homology"/>
<comment type="similarity">
    <text evidence="2 7">Belongs to the ExbD/TolR family.</text>
</comment>
<keyword evidence="5 8" id="KW-1133">Transmembrane helix</keyword>
<name>A0A518BUU1_9BACT</name>
<evidence type="ECO:0000256" key="1">
    <source>
        <dbReference type="ARBA" id="ARBA00004162"/>
    </source>
</evidence>
<dbReference type="Proteomes" id="UP000320386">
    <property type="component" value="Chromosome"/>
</dbReference>
<keyword evidence="7" id="KW-0813">Transport</keyword>
<evidence type="ECO:0000256" key="2">
    <source>
        <dbReference type="ARBA" id="ARBA00005811"/>
    </source>
</evidence>
<dbReference type="OrthoDB" id="292474at2"/>
<comment type="subcellular location">
    <subcellularLocation>
        <location evidence="1">Cell membrane</location>
        <topology evidence="1">Single-pass membrane protein</topology>
    </subcellularLocation>
    <subcellularLocation>
        <location evidence="7">Cell membrane</location>
        <topology evidence="7">Single-pass type II membrane protein</topology>
    </subcellularLocation>
</comment>
<gene>
    <name evidence="9" type="ORF">Pan265_05490</name>
</gene>
<evidence type="ECO:0000256" key="6">
    <source>
        <dbReference type="ARBA" id="ARBA00023136"/>
    </source>
</evidence>
<evidence type="ECO:0000256" key="7">
    <source>
        <dbReference type="RuleBase" id="RU003879"/>
    </source>
</evidence>
<reference evidence="9 10" key="1">
    <citation type="submission" date="2019-02" db="EMBL/GenBank/DDBJ databases">
        <title>Deep-cultivation of Planctomycetes and their phenomic and genomic characterization uncovers novel biology.</title>
        <authorList>
            <person name="Wiegand S."/>
            <person name="Jogler M."/>
            <person name="Boedeker C."/>
            <person name="Pinto D."/>
            <person name="Vollmers J."/>
            <person name="Rivas-Marin E."/>
            <person name="Kohn T."/>
            <person name="Peeters S.H."/>
            <person name="Heuer A."/>
            <person name="Rast P."/>
            <person name="Oberbeckmann S."/>
            <person name="Bunk B."/>
            <person name="Jeske O."/>
            <person name="Meyerdierks A."/>
            <person name="Storesund J.E."/>
            <person name="Kallscheuer N."/>
            <person name="Luecker S."/>
            <person name="Lage O.M."/>
            <person name="Pohl T."/>
            <person name="Merkel B.J."/>
            <person name="Hornburger P."/>
            <person name="Mueller R.-W."/>
            <person name="Bruemmer F."/>
            <person name="Labrenz M."/>
            <person name="Spormann A.M."/>
            <person name="Op den Camp H."/>
            <person name="Overmann J."/>
            <person name="Amann R."/>
            <person name="Jetten M.S.M."/>
            <person name="Mascher T."/>
            <person name="Medema M.H."/>
            <person name="Devos D.P."/>
            <person name="Kaster A.-K."/>
            <person name="Ovreas L."/>
            <person name="Rohde M."/>
            <person name="Galperin M.Y."/>
            <person name="Jogler C."/>
        </authorList>
    </citation>
    <scope>NUCLEOTIDE SEQUENCE [LARGE SCALE GENOMIC DNA]</scope>
    <source>
        <strain evidence="9 10">Pan265</strain>
    </source>
</reference>
<accession>A0A518BUU1</accession>
<keyword evidence="6 8" id="KW-0472">Membrane</keyword>
<keyword evidence="3" id="KW-1003">Cell membrane</keyword>